<accession>A0A9W8A3P0</accession>
<protein>
    <recommendedName>
        <fullName evidence="3">MPN domain-containing protein</fullName>
    </recommendedName>
</protein>
<dbReference type="PANTHER" id="PTHR12941">
    <property type="entry name" value="ER MEMBRANE PROTEIN COMPLEX"/>
    <property type="match status" value="1"/>
</dbReference>
<evidence type="ECO:0000313" key="2">
    <source>
        <dbReference type="Proteomes" id="UP001150538"/>
    </source>
</evidence>
<sequence>MTSKSYSISTQAYAKAIMHCAKYPSSTVHGILLTDPKSSPIRVVDAVPVAHLWTDLTPIFEVALQQVQIYAESKNLKVGGYYVAYENVKHNVLSPSGKVFADTVLKLNPDSLALVIDNELLSPENTSTPATIAFASNGNGGGSSAWEKIQVFSLDAEESGKNSKQSYVTLENKHVLAKTANLLQEHSQELLGDFDSHLESPSVDWLQNTTISEKINVA</sequence>
<gene>
    <name evidence="1" type="ORF">H4219_001361</name>
</gene>
<keyword evidence="2" id="KW-1185">Reference proteome</keyword>
<dbReference type="OrthoDB" id="194468at2759"/>
<dbReference type="CDD" id="cd08060">
    <property type="entry name" value="MPN_UPF0172"/>
    <property type="match status" value="1"/>
</dbReference>
<evidence type="ECO:0008006" key="3">
    <source>
        <dbReference type="Google" id="ProtNLM"/>
    </source>
</evidence>
<dbReference type="GO" id="GO:0072546">
    <property type="term" value="C:EMC complex"/>
    <property type="evidence" value="ECO:0007669"/>
    <property type="project" value="InterPro"/>
</dbReference>
<evidence type="ECO:0000313" key="1">
    <source>
        <dbReference type="EMBL" id="KAJ1920385.1"/>
    </source>
</evidence>
<reference evidence="1" key="1">
    <citation type="submission" date="2022-07" db="EMBL/GenBank/DDBJ databases">
        <title>Phylogenomic reconstructions and comparative analyses of Kickxellomycotina fungi.</title>
        <authorList>
            <person name="Reynolds N.K."/>
            <person name="Stajich J.E."/>
            <person name="Barry K."/>
            <person name="Grigoriev I.V."/>
            <person name="Crous P."/>
            <person name="Smith M.E."/>
        </authorList>
    </citation>
    <scope>NUCLEOTIDE SEQUENCE</scope>
    <source>
        <strain evidence="1">NBRC 100468</strain>
    </source>
</reference>
<dbReference type="PANTHER" id="PTHR12941:SF10">
    <property type="entry name" value="ER MEMBRANE PROTEIN COMPLEX SUBUNIT 8_9 HOMOLOG"/>
    <property type="match status" value="1"/>
</dbReference>
<dbReference type="Pfam" id="PF03665">
    <property type="entry name" value="UPF0172"/>
    <property type="match status" value="1"/>
</dbReference>
<dbReference type="EMBL" id="JANBPU010000014">
    <property type="protein sequence ID" value="KAJ1920385.1"/>
    <property type="molecule type" value="Genomic_DNA"/>
</dbReference>
<dbReference type="Proteomes" id="UP001150538">
    <property type="component" value="Unassembled WGS sequence"/>
</dbReference>
<comment type="caution">
    <text evidence="1">The sequence shown here is derived from an EMBL/GenBank/DDBJ whole genome shotgun (WGS) entry which is preliminary data.</text>
</comment>
<name>A0A9W8A3P0_9FUNG</name>
<dbReference type="AlphaFoldDB" id="A0A9W8A3P0"/>
<dbReference type="InterPro" id="IPR005366">
    <property type="entry name" value="EMC8/9"/>
</dbReference>
<organism evidence="1 2">
    <name type="scientific">Mycoemilia scoparia</name>
    <dbReference type="NCBI Taxonomy" id="417184"/>
    <lineage>
        <taxon>Eukaryota</taxon>
        <taxon>Fungi</taxon>
        <taxon>Fungi incertae sedis</taxon>
        <taxon>Zoopagomycota</taxon>
        <taxon>Kickxellomycotina</taxon>
        <taxon>Kickxellomycetes</taxon>
        <taxon>Kickxellales</taxon>
        <taxon>Kickxellaceae</taxon>
        <taxon>Mycoemilia</taxon>
    </lineage>
</organism>
<proteinExistence type="predicted"/>